<sequence>MSTSENTQPANKVPVHLMSGFLGVGKTTAINHLIKNKPEGERWALVVNEFGQIGVDASLLEAGEDLQIKELPGGCICCALGLTLSVTLVNLLQRFKPDRLIIEPTGLGHPAGIIDLLTGGQFNDVLELRPLVTLVDPRLLDEPKVVAHETFQDQIALADILVFNKTDLATPAQTQKALEEAQQMFPPKLALLSCEKGELPLSVLDSAAQLISQQSKPKSTPSHHPKANFLAPQTAGLAFLALPEVGKPVCQQGEGLGAFSVGWVFHRDDAFDEDKLYQWIDQQQNLLRIKGVFRVGTKQWRSFNKVGSEMLMQAITYRRDSRLELLADEPLDVANLQAQLLAFTFKPKEATLFDA</sequence>
<comment type="caution">
    <text evidence="3">The sequence shown here is derived from an EMBL/GenBank/DDBJ whole genome shotgun (WGS) entry which is preliminary data.</text>
</comment>
<dbReference type="InterPro" id="IPR011629">
    <property type="entry name" value="CobW-like_C"/>
</dbReference>
<evidence type="ECO:0000259" key="2">
    <source>
        <dbReference type="SMART" id="SM00833"/>
    </source>
</evidence>
<organism evidence="3 4">
    <name type="scientific">Marinospirillum insulare</name>
    <dbReference type="NCBI Taxonomy" id="217169"/>
    <lineage>
        <taxon>Bacteria</taxon>
        <taxon>Pseudomonadati</taxon>
        <taxon>Pseudomonadota</taxon>
        <taxon>Gammaproteobacteria</taxon>
        <taxon>Oceanospirillales</taxon>
        <taxon>Oceanospirillaceae</taxon>
        <taxon>Marinospirillum</taxon>
    </lineage>
</organism>
<evidence type="ECO:0000256" key="1">
    <source>
        <dbReference type="ARBA" id="ARBA00045658"/>
    </source>
</evidence>
<dbReference type="RefSeq" id="WP_051610439.1">
    <property type="nucleotide sequence ID" value="NZ_BSOR01000080.1"/>
</dbReference>
<accession>A0ABQ6A1W5</accession>
<dbReference type="PANTHER" id="PTHR13748:SF46">
    <property type="entry name" value="ZINC CHAPERONE YEIR"/>
    <property type="match status" value="1"/>
</dbReference>
<dbReference type="SUPFAM" id="SSF52540">
    <property type="entry name" value="P-loop containing nucleoside triphosphate hydrolases"/>
    <property type="match status" value="1"/>
</dbReference>
<keyword evidence="4" id="KW-1185">Reference proteome</keyword>
<dbReference type="InterPro" id="IPR003495">
    <property type="entry name" value="CobW/HypB/UreG_nucleotide-bd"/>
</dbReference>
<dbReference type="Pfam" id="PF07683">
    <property type="entry name" value="CobW_C"/>
    <property type="match status" value="1"/>
</dbReference>
<dbReference type="SMART" id="SM00833">
    <property type="entry name" value="CobW_C"/>
    <property type="match status" value="1"/>
</dbReference>
<reference evidence="4" key="1">
    <citation type="journal article" date="2019" name="Int. J. Syst. Evol. Microbiol.">
        <title>The Global Catalogue of Microorganisms (GCM) 10K type strain sequencing project: providing services to taxonomists for standard genome sequencing and annotation.</title>
        <authorList>
            <consortium name="The Broad Institute Genomics Platform"/>
            <consortium name="The Broad Institute Genome Sequencing Center for Infectious Disease"/>
            <person name="Wu L."/>
            <person name="Ma J."/>
        </authorList>
    </citation>
    <scope>NUCLEOTIDE SEQUENCE [LARGE SCALE GENOMIC DNA]</scope>
    <source>
        <strain evidence="4">NBRC 100033</strain>
    </source>
</reference>
<dbReference type="InterPro" id="IPR027417">
    <property type="entry name" value="P-loop_NTPase"/>
</dbReference>
<dbReference type="EMBL" id="BSOR01000080">
    <property type="protein sequence ID" value="GLR65292.1"/>
    <property type="molecule type" value="Genomic_DNA"/>
</dbReference>
<dbReference type="Proteomes" id="UP001156682">
    <property type="component" value="Unassembled WGS sequence"/>
</dbReference>
<gene>
    <name evidence="3" type="ORF">GCM10007878_27310</name>
</gene>
<evidence type="ECO:0000313" key="3">
    <source>
        <dbReference type="EMBL" id="GLR65292.1"/>
    </source>
</evidence>
<name>A0ABQ6A1W5_9GAMM</name>
<feature type="domain" description="CobW C-terminal" evidence="2">
    <location>
        <begin position="260"/>
        <end position="344"/>
    </location>
</feature>
<dbReference type="SUPFAM" id="SSF90002">
    <property type="entry name" value="Hypothetical protein YjiA, C-terminal domain"/>
    <property type="match status" value="1"/>
</dbReference>
<dbReference type="Gene3D" id="3.40.50.300">
    <property type="entry name" value="P-loop containing nucleotide triphosphate hydrolases"/>
    <property type="match status" value="1"/>
</dbReference>
<dbReference type="InterPro" id="IPR051316">
    <property type="entry name" value="Zinc-reg_GTPase_activator"/>
</dbReference>
<comment type="function">
    <text evidence="1">Zinc chaperone that directly transfers zinc cofactor to target proteins, thereby activating them. Zinc is transferred from the CXCC motif in the GTPase domain to the zinc binding site in target proteins in a process requiring GTP hydrolysis.</text>
</comment>
<dbReference type="Pfam" id="PF02492">
    <property type="entry name" value="cobW"/>
    <property type="match status" value="1"/>
</dbReference>
<dbReference type="CDD" id="cd03112">
    <property type="entry name" value="CobW-like"/>
    <property type="match status" value="1"/>
</dbReference>
<proteinExistence type="predicted"/>
<evidence type="ECO:0000313" key="4">
    <source>
        <dbReference type="Proteomes" id="UP001156682"/>
    </source>
</evidence>
<dbReference type="PANTHER" id="PTHR13748">
    <property type="entry name" value="COBW-RELATED"/>
    <property type="match status" value="1"/>
</dbReference>
<protein>
    <submittedName>
        <fullName evidence="3">Cobalamin biosynthesis protein CobW</fullName>
    </submittedName>
</protein>